<keyword evidence="2" id="KW-1185">Reference proteome</keyword>
<dbReference type="Proteomes" id="UP000024404">
    <property type="component" value="Unassembled WGS sequence"/>
</dbReference>
<name>A0A8R1Y2F3_ONCVO</name>
<evidence type="ECO:0000313" key="2">
    <source>
        <dbReference type="Proteomes" id="UP000024404"/>
    </source>
</evidence>
<evidence type="ECO:0000313" key="1">
    <source>
        <dbReference type="EnsemblMetazoa" id="OVOC7727.1"/>
    </source>
</evidence>
<protein>
    <submittedName>
        <fullName evidence="1">Uncharacterized protein</fullName>
    </submittedName>
</protein>
<dbReference type="EnsemblMetazoa" id="OVOC7727.1">
    <property type="protein sequence ID" value="OVOC7727.1"/>
    <property type="gene ID" value="WBGene00244536"/>
</dbReference>
<sequence length="70" mass="7964">MAVNKCCIVDYIVVVVVWEGQNYGKGKKMVCMDDLIVKSRAGRYSILLKVQQKIRIISCNPLINEIFNNS</sequence>
<reference evidence="1" key="2">
    <citation type="submission" date="2022-06" db="UniProtKB">
        <authorList>
            <consortium name="EnsemblMetazoa"/>
        </authorList>
    </citation>
    <scope>IDENTIFICATION</scope>
</reference>
<organism evidence="1 2">
    <name type="scientific">Onchocerca volvulus</name>
    <dbReference type="NCBI Taxonomy" id="6282"/>
    <lineage>
        <taxon>Eukaryota</taxon>
        <taxon>Metazoa</taxon>
        <taxon>Ecdysozoa</taxon>
        <taxon>Nematoda</taxon>
        <taxon>Chromadorea</taxon>
        <taxon>Rhabditida</taxon>
        <taxon>Spirurina</taxon>
        <taxon>Spiruromorpha</taxon>
        <taxon>Filarioidea</taxon>
        <taxon>Onchocercidae</taxon>
        <taxon>Onchocerca</taxon>
    </lineage>
</organism>
<accession>A0A8R1Y2F3</accession>
<reference evidence="2" key="1">
    <citation type="submission" date="2013-10" db="EMBL/GenBank/DDBJ databases">
        <title>Genome sequencing of Onchocerca volvulus.</title>
        <authorList>
            <person name="Cotton J."/>
            <person name="Tsai J."/>
            <person name="Stanley E."/>
            <person name="Tracey A."/>
            <person name="Holroyd N."/>
            <person name="Lustigman S."/>
            <person name="Berriman M."/>
        </authorList>
    </citation>
    <scope>NUCLEOTIDE SEQUENCE</scope>
</reference>
<proteinExistence type="predicted"/>
<dbReference type="AlphaFoldDB" id="A0A8R1Y2F3"/>
<dbReference type="EMBL" id="CMVM020000231">
    <property type="status" value="NOT_ANNOTATED_CDS"/>
    <property type="molecule type" value="Genomic_DNA"/>
</dbReference>